<reference evidence="2 3" key="1">
    <citation type="submission" date="2024-03" db="EMBL/GenBank/DDBJ databases">
        <title>Human intestinal bacterial collection.</title>
        <authorList>
            <person name="Pauvert C."/>
            <person name="Hitch T.C.A."/>
            <person name="Clavel T."/>
        </authorList>
    </citation>
    <scope>NUCLEOTIDE SEQUENCE [LARGE SCALE GENOMIC DNA]</scope>
    <source>
        <strain evidence="2 3">CLA-AA-H255</strain>
    </source>
</reference>
<feature type="transmembrane region" description="Helical" evidence="1">
    <location>
        <begin position="72"/>
        <end position="95"/>
    </location>
</feature>
<dbReference type="EMBL" id="JBBMER010000003">
    <property type="protein sequence ID" value="MEQ2379418.1"/>
    <property type="molecule type" value="Genomic_DNA"/>
</dbReference>
<keyword evidence="1" id="KW-0472">Membrane</keyword>
<evidence type="ECO:0000256" key="1">
    <source>
        <dbReference type="SAM" id="Phobius"/>
    </source>
</evidence>
<evidence type="ECO:0000313" key="2">
    <source>
        <dbReference type="EMBL" id="MEQ2379418.1"/>
    </source>
</evidence>
<feature type="transmembrane region" description="Helical" evidence="1">
    <location>
        <begin position="6"/>
        <end position="34"/>
    </location>
</feature>
<keyword evidence="1" id="KW-1133">Transmembrane helix</keyword>
<name>A0ABV1BWU3_9FIRM</name>
<accession>A0ABV1BWU3</accession>
<keyword evidence="3" id="KW-1185">Reference proteome</keyword>
<comment type="caution">
    <text evidence="2">The sequence shown here is derived from an EMBL/GenBank/DDBJ whole genome shotgun (WGS) entry which is preliminary data.</text>
</comment>
<gene>
    <name evidence="2" type="ORF">WMO14_05930</name>
</gene>
<dbReference type="Pfam" id="PF13782">
    <property type="entry name" value="SpoVAB"/>
    <property type="match status" value="1"/>
</dbReference>
<dbReference type="Proteomes" id="UP001442364">
    <property type="component" value="Unassembled WGS sequence"/>
</dbReference>
<dbReference type="RefSeq" id="WP_022501902.1">
    <property type="nucleotide sequence ID" value="NZ_DAWCMB010000246.1"/>
</dbReference>
<evidence type="ECO:0000313" key="3">
    <source>
        <dbReference type="Proteomes" id="UP001442364"/>
    </source>
</evidence>
<keyword evidence="1" id="KW-0812">Transmembrane</keyword>
<organism evidence="2 3">
    <name type="scientific">[Lactobacillus] rogosae</name>
    <dbReference type="NCBI Taxonomy" id="706562"/>
    <lineage>
        <taxon>Bacteria</taxon>
        <taxon>Bacillati</taxon>
        <taxon>Bacillota</taxon>
        <taxon>Clostridia</taxon>
        <taxon>Lachnospirales</taxon>
        <taxon>Lachnospiraceae</taxon>
        <taxon>Lachnospira</taxon>
    </lineage>
</organism>
<protein>
    <submittedName>
        <fullName evidence="2">Stage V sporulation protein AB</fullName>
    </submittedName>
</protein>
<proteinExistence type="predicted"/>
<dbReference type="InterPro" id="IPR020144">
    <property type="entry name" value="SpoVAB"/>
</dbReference>
<sequence length="137" mass="14778">MLIKILFIILIGLSAGGVTATGLFALISSIGLINRYADVTNTTESIMLYEEMIIFGAGIGNIWYIFELPIKLGVAGVILYGAVSGIFIGTFLICLAETVKVLPILAHRVKLKKCLGFVVLFIAIGKMVGHLVYYLVP</sequence>
<feature type="transmembrane region" description="Helical" evidence="1">
    <location>
        <begin position="115"/>
        <end position="136"/>
    </location>
</feature>
<feature type="transmembrane region" description="Helical" evidence="1">
    <location>
        <begin position="46"/>
        <end position="66"/>
    </location>
</feature>